<evidence type="ECO:0000313" key="1">
    <source>
        <dbReference type="EMBL" id="TBW33361.1"/>
    </source>
</evidence>
<name>A0A4Q9VEW8_9HYPH</name>
<sequence>MKTFIQDGQVVPMTAPAGGVTSGTAYLIGGVVVVAMQDAAVGAKFPAMVDGCMWLPKQPALAIAEGSVLYWDNTNKYLTTTTASNTKCGFAYNGGALAADAQIQIRLYAQSQ</sequence>
<dbReference type="InterPro" id="IPR011231">
    <property type="entry name" value="Phage_VT1-Sakai_H0018"/>
</dbReference>
<evidence type="ECO:0000313" key="2">
    <source>
        <dbReference type="Proteomes" id="UP000292781"/>
    </source>
</evidence>
<dbReference type="EMBL" id="SJFN01000045">
    <property type="protein sequence ID" value="TBW33361.1"/>
    <property type="molecule type" value="Genomic_DNA"/>
</dbReference>
<dbReference type="RefSeq" id="WP_131311517.1">
    <property type="nucleotide sequence ID" value="NZ_SJFN01000045.1"/>
</dbReference>
<proteinExistence type="predicted"/>
<keyword evidence="2" id="KW-1185">Reference proteome</keyword>
<reference evidence="1 2" key="1">
    <citation type="submission" date="2019-02" db="EMBL/GenBank/DDBJ databases">
        <title>Siculibacillus lacustris gen. nov., sp. nov., a new rosette-forming bacterium isolated from a freshwater crater lake (Lake St. Ana, Romania).</title>
        <authorList>
            <person name="Felfoldi T."/>
            <person name="Marton Z."/>
            <person name="Szabo A."/>
            <person name="Mentes A."/>
            <person name="Boka K."/>
            <person name="Marialigeti K."/>
            <person name="Mathe I."/>
            <person name="Koncz M."/>
            <person name="Schumann P."/>
            <person name="Toth E."/>
        </authorList>
    </citation>
    <scope>NUCLEOTIDE SEQUENCE [LARGE SCALE GENOMIC DNA]</scope>
    <source>
        <strain evidence="1 2">SA-279</strain>
    </source>
</reference>
<dbReference type="OrthoDB" id="5365964at2"/>
<dbReference type="Pfam" id="PF09956">
    <property type="entry name" value="Phage_cement_2"/>
    <property type="match status" value="1"/>
</dbReference>
<organism evidence="1 2">
    <name type="scientific">Siculibacillus lacustris</name>
    <dbReference type="NCBI Taxonomy" id="1549641"/>
    <lineage>
        <taxon>Bacteria</taxon>
        <taxon>Pseudomonadati</taxon>
        <taxon>Pseudomonadota</taxon>
        <taxon>Alphaproteobacteria</taxon>
        <taxon>Hyphomicrobiales</taxon>
        <taxon>Ancalomicrobiaceae</taxon>
        <taxon>Siculibacillus</taxon>
    </lineage>
</organism>
<accession>A0A4Q9VEW8</accession>
<comment type="caution">
    <text evidence="1">The sequence shown here is derived from an EMBL/GenBank/DDBJ whole genome shotgun (WGS) entry which is preliminary data.</text>
</comment>
<dbReference type="PIRSF" id="PIRSF030771">
    <property type="entry name" value="UCP030771"/>
    <property type="match status" value="1"/>
</dbReference>
<gene>
    <name evidence="1" type="ORF">EYW49_20595</name>
</gene>
<protein>
    <submittedName>
        <fullName evidence="1">DUF2190 family protein</fullName>
    </submittedName>
</protein>
<dbReference type="Proteomes" id="UP000292781">
    <property type="component" value="Unassembled WGS sequence"/>
</dbReference>
<dbReference type="AlphaFoldDB" id="A0A4Q9VEW8"/>